<dbReference type="InterPro" id="IPR025669">
    <property type="entry name" value="AAA_dom"/>
</dbReference>
<dbReference type="Gene3D" id="3.40.50.300">
    <property type="entry name" value="P-loop containing nucleotide triphosphate hydrolases"/>
    <property type="match status" value="1"/>
</dbReference>
<name>A0A1T5KS32_9FIRM</name>
<comment type="catalytic activity">
    <reaction evidence="2">
        <text>ATP + H2O = ADP + phosphate + H(+)</text>
        <dbReference type="Rhea" id="RHEA:13065"/>
        <dbReference type="ChEBI" id="CHEBI:15377"/>
        <dbReference type="ChEBI" id="CHEBI:15378"/>
        <dbReference type="ChEBI" id="CHEBI:30616"/>
        <dbReference type="ChEBI" id="CHEBI:43474"/>
        <dbReference type="ChEBI" id="CHEBI:456216"/>
    </reaction>
</comment>
<evidence type="ECO:0000256" key="3">
    <source>
        <dbReference type="ARBA" id="ARBA00062323"/>
    </source>
</evidence>
<dbReference type="EMBL" id="FUZT01000004">
    <property type="protein sequence ID" value="SKC66487.1"/>
    <property type="molecule type" value="Genomic_DNA"/>
</dbReference>
<organism evidence="6 7">
    <name type="scientific">Maledivibacter halophilus</name>
    <dbReference type="NCBI Taxonomy" id="36842"/>
    <lineage>
        <taxon>Bacteria</taxon>
        <taxon>Bacillati</taxon>
        <taxon>Bacillota</taxon>
        <taxon>Clostridia</taxon>
        <taxon>Peptostreptococcales</taxon>
        <taxon>Caminicellaceae</taxon>
        <taxon>Maledivibacter</taxon>
    </lineage>
</organism>
<dbReference type="PANTHER" id="PTHR13696">
    <property type="entry name" value="P-LOOP CONTAINING NUCLEOSIDE TRIPHOSPHATE HYDROLASE"/>
    <property type="match status" value="1"/>
</dbReference>
<evidence type="ECO:0000313" key="6">
    <source>
        <dbReference type="EMBL" id="SKC66487.1"/>
    </source>
</evidence>
<gene>
    <name evidence="6" type="ORF">SAMN02194393_02108</name>
</gene>
<dbReference type="STRING" id="36842.SAMN02194393_02108"/>
<dbReference type="FunFam" id="3.40.50.300:FF:000285">
    <property type="entry name" value="Sporulation initiation inhibitor Soj"/>
    <property type="match status" value="1"/>
</dbReference>
<dbReference type="PANTHER" id="PTHR13696:SF99">
    <property type="entry name" value="COBYRINIC ACID AC-DIAMIDE SYNTHASE"/>
    <property type="match status" value="1"/>
</dbReference>
<keyword evidence="7" id="KW-1185">Reference proteome</keyword>
<dbReference type="AlphaFoldDB" id="A0A1T5KS32"/>
<proteinExistence type="inferred from homology"/>
<reference evidence="6 7" key="1">
    <citation type="submission" date="2017-02" db="EMBL/GenBank/DDBJ databases">
        <authorList>
            <person name="Peterson S.W."/>
        </authorList>
    </citation>
    <scope>NUCLEOTIDE SEQUENCE [LARGE SCALE GENOMIC DNA]</scope>
    <source>
        <strain evidence="6 7">M1</strain>
    </source>
</reference>
<dbReference type="CDD" id="cd02042">
    <property type="entry name" value="ParAB_family"/>
    <property type="match status" value="1"/>
</dbReference>
<evidence type="ECO:0000256" key="1">
    <source>
        <dbReference type="ARBA" id="ARBA00006976"/>
    </source>
</evidence>
<dbReference type="Pfam" id="PF13614">
    <property type="entry name" value="AAA_31"/>
    <property type="match status" value="1"/>
</dbReference>
<dbReference type="RefSeq" id="WP_244282052.1">
    <property type="nucleotide sequence ID" value="NZ_FUZT01000004.1"/>
</dbReference>
<evidence type="ECO:0000256" key="4">
    <source>
        <dbReference type="ARBA" id="ARBA00071824"/>
    </source>
</evidence>
<accession>A0A1T5KS32</accession>
<evidence type="ECO:0000256" key="2">
    <source>
        <dbReference type="ARBA" id="ARBA00049360"/>
    </source>
</evidence>
<comment type="subunit">
    <text evidence="3">Dimerizes in the presence of ATP but not ADP; ATP-binding is required for double-stranded (ds)DNA-binding. Interacts with DnaA.</text>
</comment>
<feature type="domain" description="AAA" evidence="5">
    <location>
        <begin position="3"/>
        <end position="184"/>
    </location>
</feature>
<evidence type="ECO:0000313" key="7">
    <source>
        <dbReference type="Proteomes" id="UP000190285"/>
    </source>
</evidence>
<dbReference type="Proteomes" id="UP000190285">
    <property type="component" value="Unassembled WGS sequence"/>
</dbReference>
<evidence type="ECO:0000259" key="5">
    <source>
        <dbReference type="Pfam" id="PF13614"/>
    </source>
</evidence>
<protein>
    <recommendedName>
        <fullName evidence="4">Sporulation initiation inhibitor protein Soj</fullName>
    </recommendedName>
</protein>
<sequence>MSSKVIAIANQKGGVGKTTTTMNLGYALAEQGKKVLLIDFDPQSNLAMCMGVDRPEELDTTIYHLMMGVIEEKELPSKEDYIISNGKLDFIPCSIELSAVEVNLVNAMSRELTLKSIIQEVKESYDYIIIDCMPSLGMLTINALVACDTVLITATPQYLSAKGLELLLKTIIKVKRRINPNIEIDGILITMFTQRTILSKEIVKLIDEAYGKQIRVFNSKIPASVKVGESNLRNKSIIEYKRKNKVAQAYIDFGREYISYE</sequence>
<dbReference type="InterPro" id="IPR050678">
    <property type="entry name" value="DNA_Partitioning_ATPase"/>
</dbReference>
<comment type="similarity">
    <text evidence="1">Belongs to the ParA family.</text>
</comment>
<dbReference type="SUPFAM" id="SSF52540">
    <property type="entry name" value="P-loop containing nucleoside triphosphate hydrolases"/>
    <property type="match status" value="1"/>
</dbReference>
<dbReference type="InterPro" id="IPR027417">
    <property type="entry name" value="P-loop_NTPase"/>
</dbReference>